<feature type="compositionally biased region" description="Acidic residues" evidence="1">
    <location>
        <begin position="159"/>
        <end position="183"/>
    </location>
</feature>
<feature type="compositionally biased region" description="Basic and acidic residues" evidence="1">
    <location>
        <begin position="54"/>
        <end position="63"/>
    </location>
</feature>
<gene>
    <name evidence="2" type="ORF">KY290_009128</name>
</gene>
<feature type="compositionally biased region" description="Basic and acidic residues" evidence="1">
    <location>
        <begin position="132"/>
        <end position="141"/>
    </location>
</feature>
<feature type="compositionally biased region" description="Basic and acidic residues" evidence="1">
    <location>
        <begin position="235"/>
        <end position="250"/>
    </location>
</feature>
<evidence type="ECO:0000313" key="2">
    <source>
        <dbReference type="EMBL" id="KAH0777717.1"/>
    </source>
</evidence>
<protein>
    <submittedName>
        <fullName evidence="2">Uncharacterized protein</fullName>
    </submittedName>
</protein>
<reference evidence="2 3" key="1">
    <citation type="journal article" date="2021" name="bioRxiv">
        <title>Chromosome-scale and haplotype-resolved genome assembly of a tetraploid potato cultivar.</title>
        <authorList>
            <person name="Sun H."/>
            <person name="Jiao W.-B."/>
            <person name="Krause K."/>
            <person name="Campoy J.A."/>
            <person name="Goel M."/>
            <person name="Folz-Donahue K."/>
            <person name="Kukat C."/>
            <person name="Huettel B."/>
            <person name="Schneeberger K."/>
        </authorList>
    </citation>
    <scope>NUCLEOTIDE SEQUENCE [LARGE SCALE GENOMIC DNA]</scope>
    <source>
        <strain evidence="2">SolTubOtavaFocal</strain>
        <tissue evidence="2">Leaves</tissue>
    </source>
</reference>
<keyword evidence="3" id="KW-1185">Reference proteome</keyword>
<accession>A0ABQ7WAG3</accession>
<dbReference type="EMBL" id="JAIVGD010000003">
    <property type="protein sequence ID" value="KAH0777717.1"/>
    <property type="molecule type" value="Genomic_DNA"/>
</dbReference>
<dbReference type="Proteomes" id="UP000826656">
    <property type="component" value="Unassembled WGS sequence"/>
</dbReference>
<comment type="caution">
    <text evidence="2">The sequence shown here is derived from an EMBL/GenBank/DDBJ whole genome shotgun (WGS) entry which is preliminary data.</text>
</comment>
<evidence type="ECO:0000313" key="3">
    <source>
        <dbReference type="Proteomes" id="UP000826656"/>
    </source>
</evidence>
<feature type="region of interest" description="Disordered" evidence="1">
    <location>
        <begin position="44"/>
        <end position="270"/>
    </location>
</feature>
<feature type="region of interest" description="Disordered" evidence="1">
    <location>
        <begin position="1"/>
        <end position="29"/>
    </location>
</feature>
<feature type="compositionally biased region" description="Acidic residues" evidence="1">
    <location>
        <begin position="85"/>
        <end position="97"/>
    </location>
</feature>
<proteinExistence type="predicted"/>
<evidence type="ECO:0000256" key="1">
    <source>
        <dbReference type="SAM" id="MobiDB-lite"/>
    </source>
</evidence>
<feature type="compositionally biased region" description="Basic and acidic residues" evidence="1">
    <location>
        <begin position="201"/>
        <end position="213"/>
    </location>
</feature>
<feature type="compositionally biased region" description="Polar residues" evidence="1">
    <location>
        <begin position="98"/>
        <end position="112"/>
    </location>
</feature>
<feature type="compositionally biased region" description="Acidic residues" evidence="1">
    <location>
        <begin position="122"/>
        <end position="131"/>
    </location>
</feature>
<name>A0ABQ7WAG3_SOLTU</name>
<feature type="compositionally biased region" description="Acidic residues" evidence="1">
    <location>
        <begin position="251"/>
        <end position="260"/>
    </location>
</feature>
<sequence>MLPENGGISSSSSRIPDPAPPKANSLETELLCDESFSEIIKEEVEEEVVNSDSLNERKRLRTVEEEEDATEAVSDSNKSRRIHEEEEEEKGQNEIDEQNGNQDSEQSGNQESEVADEKDGGNEENNEEAEESEQKEGREDGDKEEEEKETEGGNQENNNGEEDQNEEDETEEVEKEDETEEVEKEDKTEELPQFSTAEEEGEKHDLEEHRENVGGEDNVNRVNSEQNEEEEKETEEQKQKAAEKGKRPLFEESEEDEEEEQKQQAAKKWQKTSLIPITPIFSKFLRGESSHRTKGDQIQNSTPKVDTELVDIEINTDNNKGYDYHRDLAILKAMYDFKFINGYSPYPHSDELHNHIMDLMPDLNILGNDLTVKITAFEDDFNTVIILDGDNPEMAQPVEREIFDLSMQLWGNSDDNVGDGI</sequence>
<organism evidence="2 3">
    <name type="scientific">Solanum tuberosum</name>
    <name type="common">Potato</name>
    <dbReference type="NCBI Taxonomy" id="4113"/>
    <lineage>
        <taxon>Eukaryota</taxon>
        <taxon>Viridiplantae</taxon>
        <taxon>Streptophyta</taxon>
        <taxon>Embryophyta</taxon>
        <taxon>Tracheophyta</taxon>
        <taxon>Spermatophyta</taxon>
        <taxon>Magnoliopsida</taxon>
        <taxon>eudicotyledons</taxon>
        <taxon>Gunneridae</taxon>
        <taxon>Pentapetalae</taxon>
        <taxon>asterids</taxon>
        <taxon>lamiids</taxon>
        <taxon>Solanales</taxon>
        <taxon>Solanaceae</taxon>
        <taxon>Solanoideae</taxon>
        <taxon>Solaneae</taxon>
        <taxon>Solanum</taxon>
    </lineage>
</organism>